<proteinExistence type="predicted"/>
<reference evidence="2 3" key="1">
    <citation type="submission" date="2019-09" db="EMBL/GenBank/DDBJ databases">
        <title>Mumia zhuanghuii sp. nov. isolated from the intestinal contents of plateau pika (Ochotona curzoniae) in the Qinghai-Tibet plateau of China.</title>
        <authorList>
            <person name="Tian Z."/>
        </authorList>
    </citation>
    <scope>NUCLEOTIDE SEQUENCE [LARGE SCALE GENOMIC DNA]</scope>
    <source>
        <strain evidence="3">350</strain>
    </source>
</reference>
<keyword evidence="1" id="KW-0812">Transmembrane</keyword>
<evidence type="ECO:0000313" key="2">
    <source>
        <dbReference type="EMBL" id="KAA1424962.1"/>
    </source>
</evidence>
<dbReference type="EMBL" id="VDFQ02000001">
    <property type="protein sequence ID" value="KAA1424962.1"/>
    <property type="molecule type" value="Genomic_DNA"/>
</dbReference>
<protein>
    <recommendedName>
        <fullName evidence="4">PH domain-containing protein</fullName>
    </recommendedName>
</protein>
<dbReference type="AlphaFoldDB" id="A0A5Q6S3K0"/>
<dbReference type="RefSeq" id="WP_149768135.1">
    <property type="nucleotide sequence ID" value="NZ_VDFQ02000001.1"/>
</dbReference>
<keyword evidence="1" id="KW-1133">Transmembrane helix</keyword>
<sequence length="155" mass="16694">MRPTTYRLTLILALRLFGVRMMVAAFGAVLAAVLISIGGDASGWGVGVAVLVALLVLASLIALRWPPRLLSLTTTGYQVHRVRGTGVRHAMWSQVERVDDKPAADGSPILVIGLHQGRTTELPLGLFGPDGLNLQREIRGRLDAAHGYRELPPQT</sequence>
<gene>
    <name evidence="2" type="ORF">FE697_003425</name>
</gene>
<comment type="caution">
    <text evidence="2">The sequence shown here is derived from an EMBL/GenBank/DDBJ whole genome shotgun (WGS) entry which is preliminary data.</text>
</comment>
<name>A0A5Q6S3K0_9ACTN</name>
<keyword evidence="1" id="KW-0472">Membrane</keyword>
<evidence type="ECO:0000256" key="1">
    <source>
        <dbReference type="SAM" id="Phobius"/>
    </source>
</evidence>
<organism evidence="2 3">
    <name type="scientific">Mumia zhuanghuii</name>
    <dbReference type="NCBI Taxonomy" id="2585211"/>
    <lineage>
        <taxon>Bacteria</taxon>
        <taxon>Bacillati</taxon>
        <taxon>Actinomycetota</taxon>
        <taxon>Actinomycetes</taxon>
        <taxon>Propionibacteriales</taxon>
        <taxon>Nocardioidaceae</taxon>
        <taxon>Mumia</taxon>
    </lineage>
</organism>
<dbReference type="Proteomes" id="UP000307768">
    <property type="component" value="Unassembled WGS sequence"/>
</dbReference>
<evidence type="ECO:0000313" key="3">
    <source>
        <dbReference type="Proteomes" id="UP000307768"/>
    </source>
</evidence>
<evidence type="ECO:0008006" key="4">
    <source>
        <dbReference type="Google" id="ProtNLM"/>
    </source>
</evidence>
<dbReference type="OrthoDB" id="3777848at2"/>
<feature type="transmembrane region" description="Helical" evidence="1">
    <location>
        <begin position="41"/>
        <end position="63"/>
    </location>
</feature>
<accession>A0A5Q6S3K0</accession>